<keyword evidence="2" id="KW-1133">Transmembrane helix</keyword>
<proteinExistence type="predicted"/>
<feature type="compositionally biased region" description="Polar residues" evidence="1">
    <location>
        <begin position="81"/>
        <end position="92"/>
    </location>
</feature>
<name>A0A7C8YFU9_OPUST</name>
<feature type="signal peptide" evidence="3">
    <location>
        <begin position="1"/>
        <end position="28"/>
    </location>
</feature>
<keyword evidence="2" id="KW-0812">Transmembrane</keyword>
<protein>
    <submittedName>
        <fullName evidence="4">Uncharacterized protein</fullName>
    </submittedName>
</protein>
<keyword evidence="2" id="KW-0472">Membrane</keyword>
<reference evidence="4" key="1">
    <citation type="journal article" date="2013" name="J. Plant Res.">
        <title>Effect of fungi and light on seed germination of three Opuntia species from semiarid lands of central Mexico.</title>
        <authorList>
            <person name="Delgado-Sanchez P."/>
            <person name="Jimenez-Bremont J.F."/>
            <person name="Guerrero-Gonzalez Mde L."/>
            <person name="Flores J."/>
        </authorList>
    </citation>
    <scope>NUCLEOTIDE SEQUENCE</scope>
    <source>
        <tissue evidence="4">Cladode</tissue>
    </source>
</reference>
<dbReference type="EMBL" id="GISG01016379">
    <property type="protein sequence ID" value="MBA4617413.1"/>
    <property type="molecule type" value="Transcribed_RNA"/>
</dbReference>
<feature type="transmembrane region" description="Helical" evidence="2">
    <location>
        <begin position="103"/>
        <end position="126"/>
    </location>
</feature>
<feature type="region of interest" description="Disordered" evidence="1">
    <location>
        <begin position="68"/>
        <end position="92"/>
    </location>
</feature>
<dbReference type="AlphaFoldDB" id="A0A7C8YFU9"/>
<feature type="chain" id="PRO_5036201135" evidence="3">
    <location>
        <begin position="29"/>
        <end position="127"/>
    </location>
</feature>
<dbReference type="EMBL" id="GISG01016380">
    <property type="protein sequence ID" value="MBA4617414.1"/>
    <property type="molecule type" value="Transcribed_RNA"/>
</dbReference>
<organism evidence="4">
    <name type="scientific">Opuntia streptacantha</name>
    <name type="common">Prickly pear cactus</name>
    <name type="synonym">Opuntia cardona</name>
    <dbReference type="NCBI Taxonomy" id="393608"/>
    <lineage>
        <taxon>Eukaryota</taxon>
        <taxon>Viridiplantae</taxon>
        <taxon>Streptophyta</taxon>
        <taxon>Embryophyta</taxon>
        <taxon>Tracheophyta</taxon>
        <taxon>Spermatophyta</taxon>
        <taxon>Magnoliopsida</taxon>
        <taxon>eudicotyledons</taxon>
        <taxon>Gunneridae</taxon>
        <taxon>Pentapetalae</taxon>
        <taxon>Caryophyllales</taxon>
        <taxon>Cactineae</taxon>
        <taxon>Cactaceae</taxon>
        <taxon>Opuntioideae</taxon>
        <taxon>Opuntia</taxon>
    </lineage>
</organism>
<evidence type="ECO:0000256" key="2">
    <source>
        <dbReference type="SAM" id="Phobius"/>
    </source>
</evidence>
<sequence>MATNFKSRLVCVFNILVAEMTLINIVEGASRSGTSPILSASPAVLPFPTTPSPKGNISSFFPPASPTDSFNPFGLSPLPSPTSGDTVGRSSSSATHSAKLRSFCFGLLHQLLLFVLVCVFCPLIEFL</sequence>
<evidence type="ECO:0000256" key="1">
    <source>
        <dbReference type="SAM" id="MobiDB-lite"/>
    </source>
</evidence>
<keyword evidence="3" id="KW-0732">Signal</keyword>
<evidence type="ECO:0000256" key="3">
    <source>
        <dbReference type="SAM" id="SignalP"/>
    </source>
</evidence>
<reference evidence="4" key="2">
    <citation type="submission" date="2020-07" db="EMBL/GenBank/DDBJ databases">
        <authorList>
            <person name="Vera ALvarez R."/>
            <person name="Arias-Moreno D.M."/>
            <person name="Jimenez-Jacinto V."/>
            <person name="Jimenez-Bremont J.F."/>
            <person name="Swaminathan K."/>
            <person name="Moose S.P."/>
            <person name="Guerrero-Gonzalez M.L."/>
            <person name="Marino-Ramirez L."/>
            <person name="Landsman D."/>
            <person name="Rodriguez-Kessler M."/>
            <person name="Delgado-Sanchez P."/>
        </authorList>
    </citation>
    <scope>NUCLEOTIDE SEQUENCE</scope>
    <source>
        <tissue evidence="4">Cladode</tissue>
    </source>
</reference>
<evidence type="ECO:0000313" key="4">
    <source>
        <dbReference type="EMBL" id="MBA4617414.1"/>
    </source>
</evidence>
<accession>A0A7C8YFU9</accession>